<proteinExistence type="predicted"/>
<evidence type="ECO:0000313" key="1">
    <source>
        <dbReference type="EMBL" id="KAJ2978746.1"/>
    </source>
</evidence>
<name>A0ACC1NJN5_9HYPO</name>
<dbReference type="Proteomes" id="UP001143910">
    <property type="component" value="Unassembled WGS sequence"/>
</dbReference>
<evidence type="ECO:0000313" key="2">
    <source>
        <dbReference type="Proteomes" id="UP001143910"/>
    </source>
</evidence>
<accession>A0ACC1NJN5</accession>
<reference evidence="1" key="1">
    <citation type="submission" date="2022-08" db="EMBL/GenBank/DDBJ databases">
        <title>Genome Sequence of Lecanicillium fungicola.</title>
        <authorList>
            <person name="Buettner E."/>
        </authorList>
    </citation>
    <scope>NUCLEOTIDE SEQUENCE</scope>
    <source>
        <strain evidence="1">Babe33</strain>
    </source>
</reference>
<protein>
    <submittedName>
        <fullName evidence="1">Uncharacterized protein</fullName>
    </submittedName>
</protein>
<comment type="caution">
    <text evidence="1">The sequence shown here is derived from an EMBL/GenBank/DDBJ whole genome shotgun (WGS) entry which is preliminary data.</text>
</comment>
<gene>
    <name evidence="1" type="ORF">NQ176_g3647</name>
</gene>
<organism evidence="1 2">
    <name type="scientific">Zarea fungicola</name>
    <dbReference type="NCBI Taxonomy" id="93591"/>
    <lineage>
        <taxon>Eukaryota</taxon>
        <taxon>Fungi</taxon>
        <taxon>Dikarya</taxon>
        <taxon>Ascomycota</taxon>
        <taxon>Pezizomycotina</taxon>
        <taxon>Sordariomycetes</taxon>
        <taxon>Hypocreomycetidae</taxon>
        <taxon>Hypocreales</taxon>
        <taxon>Cordycipitaceae</taxon>
        <taxon>Zarea</taxon>
    </lineage>
</organism>
<dbReference type="EMBL" id="JANJQO010000347">
    <property type="protein sequence ID" value="KAJ2978746.1"/>
    <property type="molecule type" value="Genomic_DNA"/>
</dbReference>
<keyword evidence="2" id="KW-1185">Reference proteome</keyword>
<sequence length="931" mass="105137">MSGLTAVTVQPPTFEQHHDGFGVQCARPRISWRFSCLDERIRHWTQIAYEIEISTKDGENSRIFKVLGNDSVLVPWPSPESLTSRACRIVRVRCYGRYSLPNGHEEESITEWSSPSRLEIALLANNDWTGRMITTSEAWPLSPDGSARPLCFHRTFKLPLNRGVVCSARLYITSHGVYSARMNGTAIGDHVLSPGFQSFHKRLHYQIYDVTHLVASSGSNKIEVEVAAGWFASAWTWARKRFIYGQKLGVLAQLEIHFQDTIDPFTITTDESWSSSVTALVSSEIYDGETYDQRLGTNANPSGHSEHFTVQESSIPVSRLISPEAAPVRVVDRIEPKDIFKSHSGRSVIIDFGQNFAGRVCVRRLRKSCGSSVTFRHAEVIQNGGLVYRPLRTVQARDTIISDGNEIVNWHPKYTFHGFRYVEVTGWSPDDDDCPLTRSSIVGEVIHTDMVRTGWFSCSNSDVNRLHENSLWGMKSNFLSVPIECPSRDERMGWTGDLNIFAQTANFLYNTSGIIRHWLDDLYLDQMEESPHWRKGVVPLFIPNNLLRKDDDNGCHGWDPMPNAVWGDAAIMVPWHLYHTFGDLEFLSRQYDSMLQYLRNGVVRGEDGLWDPEQWQFGDWLDPRAPQNDSGRGTTDGTFIADCFLIESTRIIAKIACLLDRSKESAQFGETALQLAVAWRKKYLTPSGYVLSDSATALSLTLSFNLISESINDKPLDEQAASRLSRVVRLNDFKITTGFVGSAYLSRALTKTGNSELSYAMLFQKKCPSYLYPVTMGATTSWERWDSMLSDGSVNPGSMTSFNHHALGSIAHWLHADVGGLEAIDPGWKLFRVRPRPNRELLWAETVFESRYGRIELKWTLDGEKFRLTLRVPPNSSAVIILPVEGNVHSTSKIADREQRVGSGLHVLECRFVQTIWPPKALLPPWGRAEF</sequence>